<organism evidence="2 3">
    <name type="scientific">Nesidiocoris tenuis</name>
    <dbReference type="NCBI Taxonomy" id="355587"/>
    <lineage>
        <taxon>Eukaryota</taxon>
        <taxon>Metazoa</taxon>
        <taxon>Ecdysozoa</taxon>
        <taxon>Arthropoda</taxon>
        <taxon>Hexapoda</taxon>
        <taxon>Insecta</taxon>
        <taxon>Pterygota</taxon>
        <taxon>Neoptera</taxon>
        <taxon>Paraneoptera</taxon>
        <taxon>Hemiptera</taxon>
        <taxon>Heteroptera</taxon>
        <taxon>Panheteroptera</taxon>
        <taxon>Cimicomorpha</taxon>
        <taxon>Miridae</taxon>
        <taxon>Dicyphina</taxon>
        <taxon>Nesidiocoris</taxon>
    </lineage>
</organism>
<name>A0A6H5G072_9HEMI</name>
<sequence length="292" mass="33126">MYHTNADLDPLTFSDRIAQTICVPPTTPLRHPGRWLRRSPDGSDSPFRSSTRKPTFKFDLTLSGRFKHDSGAEPQNMSLEELRELLKGKQHSLEIQGNGTKFGAIRRTHRGENDDFDVRIFISEPDQFASHGFDFGRIRADDFDAALVPLGRASGNYAGDFSVQRLVTAKRTFDRLRRTHLQQSSNAIETHAMSATQDRPLKRKMSEIFEFRKITILQYFVNTEVKRLIPRLTAVLGKQDTFRVRRSLSPGAFSNTKVCLQFVSAHLGTSSIRIPNSFGYQGSGMTAKMHYD</sequence>
<reference evidence="2 3" key="1">
    <citation type="submission" date="2020-02" db="EMBL/GenBank/DDBJ databases">
        <authorList>
            <person name="Ferguson B K."/>
        </authorList>
    </citation>
    <scope>NUCLEOTIDE SEQUENCE [LARGE SCALE GENOMIC DNA]</scope>
</reference>
<evidence type="ECO:0000313" key="3">
    <source>
        <dbReference type="Proteomes" id="UP000479000"/>
    </source>
</evidence>
<feature type="region of interest" description="Disordered" evidence="1">
    <location>
        <begin position="28"/>
        <end position="52"/>
    </location>
</feature>
<dbReference type="Proteomes" id="UP000479000">
    <property type="component" value="Unassembled WGS sequence"/>
</dbReference>
<evidence type="ECO:0000313" key="2">
    <source>
        <dbReference type="EMBL" id="CAA9995096.1"/>
    </source>
</evidence>
<gene>
    <name evidence="2" type="ORF">NTEN_LOCUS1887</name>
</gene>
<evidence type="ECO:0000256" key="1">
    <source>
        <dbReference type="SAM" id="MobiDB-lite"/>
    </source>
</evidence>
<proteinExistence type="predicted"/>
<dbReference type="EMBL" id="CADCXU010003061">
    <property type="protein sequence ID" value="CAA9995096.1"/>
    <property type="molecule type" value="Genomic_DNA"/>
</dbReference>
<accession>A0A6H5G072</accession>
<protein>
    <submittedName>
        <fullName evidence="2">Uncharacterized protein</fullName>
    </submittedName>
</protein>
<dbReference type="AlphaFoldDB" id="A0A6H5G072"/>
<keyword evidence="3" id="KW-1185">Reference proteome</keyword>